<evidence type="ECO:0000256" key="1">
    <source>
        <dbReference type="SAM" id="MobiDB-lite"/>
    </source>
</evidence>
<feature type="region of interest" description="Disordered" evidence="1">
    <location>
        <begin position="1"/>
        <end position="37"/>
    </location>
</feature>
<name>J9FJV8_WUCBA</name>
<dbReference type="AlphaFoldDB" id="J9FJV8"/>
<evidence type="ECO:0000313" key="3">
    <source>
        <dbReference type="Proteomes" id="UP000004810"/>
    </source>
</evidence>
<evidence type="ECO:0000313" key="2">
    <source>
        <dbReference type="EMBL" id="EJW87619.1"/>
    </source>
</evidence>
<accession>J9FJV8</accession>
<feature type="compositionally biased region" description="Polar residues" evidence="1">
    <location>
        <begin position="22"/>
        <end position="36"/>
    </location>
</feature>
<reference evidence="3" key="1">
    <citation type="submission" date="2012-08" db="EMBL/GenBank/DDBJ databases">
        <title>The Genome Sequence of Wuchereria bancrofti.</title>
        <authorList>
            <person name="Nutman T.B."/>
            <person name="Fink D.L."/>
            <person name="Russ C."/>
            <person name="Young S."/>
            <person name="Zeng Q."/>
            <person name="Koehrsen M."/>
            <person name="Alvarado L."/>
            <person name="Berlin A."/>
            <person name="Chapman S.B."/>
            <person name="Chen Z."/>
            <person name="Freedman E."/>
            <person name="Gellesch M."/>
            <person name="Goldberg J."/>
            <person name="Griggs A."/>
            <person name="Gujja S."/>
            <person name="Heilman E.R."/>
            <person name="Heiman D."/>
            <person name="Hepburn T."/>
            <person name="Howarth C."/>
            <person name="Jen D."/>
            <person name="Larson L."/>
            <person name="Lewis B."/>
            <person name="Mehta T."/>
            <person name="Park D."/>
            <person name="Pearson M."/>
            <person name="Roberts A."/>
            <person name="Saif S."/>
            <person name="Shea T."/>
            <person name="Shenoy N."/>
            <person name="Sisk P."/>
            <person name="Stolte C."/>
            <person name="Sykes S."/>
            <person name="Walk T."/>
            <person name="White J."/>
            <person name="Yandava C."/>
            <person name="Haas B."/>
            <person name="Henn M.R."/>
            <person name="Nusbaum C."/>
            <person name="Birren B."/>
        </authorList>
    </citation>
    <scope>NUCLEOTIDE SEQUENCE [LARGE SCALE GENOMIC DNA]</scope>
    <source>
        <strain evidence="3">NA</strain>
    </source>
</reference>
<comment type="caution">
    <text evidence="2">The sequence shown here is derived from an EMBL/GenBank/DDBJ whole genome shotgun (WGS) entry which is preliminary data.</text>
</comment>
<protein>
    <submittedName>
        <fullName evidence="2">Uncharacterized protein</fullName>
    </submittedName>
</protein>
<dbReference type="Proteomes" id="UP000004810">
    <property type="component" value="Unassembled WGS sequence"/>
</dbReference>
<sequence length="56" mass="6265">MATERARTRGQSIARGFEDNPSGFSPDSVKPSTNKYYNDGERRSILIELGAIFLDE</sequence>
<proteinExistence type="predicted"/>
<dbReference type="EMBL" id="ADBV01000336">
    <property type="protein sequence ID" value="EJW87619.1"/>
    <property type="molecule type" value="Genomic_DNA"/>
</dbReference>
<organism evidence="2 3">
    <name type="scientific">Wuchereria bancrofti</name>
    <dbReference type="NCBI Taxonomy" id="6293"/>
    <lineage>
        <taxon>Eukaryota</taxon>
        <taxon>Metazoa</taxon>
        <taxon>Ecdysozoa</taxon>
        <taxon>Nematoda</taxon>
        <taxon>Chromadorea</taxon>
        <taxon>Rhabditida</taxon>
        <taxon>Spirurina</taxon>
        <taxon>Spiruromorpha</taxon>
        <taxon>Filarioidea</taxon>
        <taxon>Onchocercidae</taxon>
        <taxon>Wuchereria</taxon>
    </lineage>
</organism>
<gene>
    <name evidence="2" type="ORF">WUBG_01468</name>
</gene>